<dbReference type="PANTHER" id="PTHR43702:SF3">
    <property type="entry name" value="PROTEIN TSGA"/>
    <property type="match status" value="1"/>
</dbReference>
<keyword evidence="2" id="KW-1003">Cell membrane</keyword>
<dbReference type="InterPro" id="IPR020846">
    <property type="entry name" value="MFS_dom"/>
</dbReference>
<sequence>MEKTISNQQQSKNYVLPIIIMFALFFMIAFVTGYQNPLGSVIKKMTGGNAILTQLGTLANFIAYAFMGLPAGMMLQKKGYRITSLGAVSVGFIGVLITFMSQFIGDVTTSVVIYLIGAFVSGFSMCMLNTVVNPMLNSLGKNENQGNQLVQFGGACNSLGATLAPMVVGALMGQNATSIADANAVFYMAMGIFAAAFLVIYFSKLPESPTLGQKTEEVKASGAFKYRNFVLGVVAIFCYVGVEVGIANFSLQYVENYLKENPATVSTAAATAGAVSGVYWLLMLVGRLIGGAVGGKVSSRAMLAFVAFVGLVFLALAINLPESTTVGMFGIDKENGFEITTVVLPISVLFLILCGLCTSVMWGAIFNLSVSGLGKYTQVASGIFMVMVCGGGIWPFIQSMIVGDGGLSSYLSSFWLVFALVAYQLFYALVGSRVKKA</sequence>
<feature type="transmembrane region" description="Helical" evidence="6">
    <location>
        <begin position="12"/>
        <end position="31"/>
    </location>
</feature>
<keyword evidence="3 6" id="KW-0812">Transmembrane</keyword>
<keyword evidence="5 6" id="KW-0472">Membrane</keyword>
<feature type="transmembrane region" description="Helical" evidence="6">
    <location>
        <begin position="85"/>
        <end position="105"/>
    </location>
</feature>
<evidence type="ECO:0000256" key="5">
    <source>
        <dbReference type="ARBA" id="ARBA00023136"/>
    </source>
</evidence>
<feature type="transmembrane region" description="Helical" evidence="6">
    <location>
        <begin position="184"/>
        <end position="202"/>
    </location>
</feature>
<feature type="transmembrane region" description="Helical" evidence="6">
    <location>
        <begin position="409"/>
        <end position="430"/>
    </location>
</feature>
<evidence type="ECO:0000256" key="1">
    <source>
        <dbReference type="ARBA" id="ARBA00004429"/>
    </source>
</evidence>
<proteinExistence type="predicted"/>
<feature type="transmembrane region" description="Helical" evidence="6">
    <location>
        <begin position="229"/>
        <end position="251"/>
    </location>
</feature>
<dbReference type="GO" id="GO:0005886">
    <property type="term" value="C:plasma membrane"/>
    <property type="evidence" value="ECO:0007669"/>
    <property type="project" value="UniProtKB-SubCell"/>
</dbReference>
<dbReference type="EMBL" id="JADIMC010000101">
    <property type="protein sequence ID" value="MBO8477080.1"/>
    <property type="molecule type" value="Genomic_DNA"/>
</dbReference>
<dbReference type="Gene3D" id="1.20.1250.20">
    <property type="entry name" value="MFS general substrate transporter like domains"/>
    <property type="match status" value="2"/>
</dbReference>
<evidence type="ECO:0000313" key="8">
    <source>
        <dbReference type="EMBL" id="MBO8477080.1"/>
    </source>
</evidence>
<gene>
    <name evidence="8" type="ORF">IAB88_08830</name>
</gene>
<evidence type="ECO:0000256" key="4">
    <source>
        <dbReference type="ARBA" id="ARBA00022989"/>
    </source>
</evidence>
<dbReference type="PROSITE" id="PS50850">
    <property type="entry name" value="MFS"/>
    <property type="match status" value="1"/>
</dbReference>
<keyword evidence="4 6" id="KW-1133">Transmembrane helix</keyword>
<dbReference type="InterPro" id="IPR011701">
    <property type="entry name" value="MFS"/>
</dbReference>
<organism evidence="8 9">
    <name type="scientific">Candidatus Limisoma faecipullorum</name>
    <dbReference type="NCBI Taxonomy" id="2840854"/>
    <lineage>
        <taxon>Bacteria</taxon>
        <taxon>Pseudomonadati</taxon>
        <taxon>Bacteroidota</taxon>
        <taxon>Bacteroidia</taxon>
        <taxon>Bacteroidales</taxon>
        <taxon>Candidatus Limisoma</taxon>
    </lineage>
</organism>
<feature type="transmembrane region" description="Helical" evidence="6">
    <location>
        <begin position="111"/>
        <end position="132"/>
    </location>
</feature>
<feature type="transmembrane region" description="Helical" evidence="6">
    <location>
        <begin position="376"/>
        <end position="397"/>
    </location>
</feature>
<dbReference type="SUPFAM" id="SSF103473">
    <property type="entry name" value="MFS general substrate transporter"/>
    <property type="match status" value="1"/>
</dbReference>
<dbReference type="InterPro" id="IPR050375">
    <property type="entry name" value="MFS_TsgA-like"/>
</dbReference>
<evidence type="ECO:0000256" key="2">
    <source>
        <dbReference type="ARBA" id="ARBA00022475"/>
    </source>
</evidence>
<comment type="subcellular location">
    <subcellularLocation>
        <location evidence="1">Cell inner membrane</location>
        <topology evidence="1">Multi-pass membrane protein</topology>
    </subcellularLocation>
</comment>
<feature type="transmembrane region" description="Helical" evidence="6">
    <location>
        <begin position="152"/>
        <end position="172"/>
    </location>
</feature>
<dbReference type="Pfam" id="PF07690">
    <property type="entry name" value="MFS_1"/>
    <property type="match status" value="1"/>
</dbReference>
<dbReference type="InterPro" id="IPR036259">
    <property type="entry name" value="MFS_trans_sf"/>
</dbReference>
<reference evidence="8" key="1">
    <citation type="submission" date="2020-10" db="EMBL/GenBank/DDBJ databases">
        <authorList>
            <person name="Gilroy R."/>
        </authorList>
    </citation>
    <scope>NUCLEOTIDE SEQUENCE</scope>
    <source>
        <strain evidence="8">6919</strain>
    </source>
</reference>
<dbReference type="Proteomes" id="UP000823598">
    <property type="component" value="Unassembled WGS sequence"/>
</dbReference>
<name>A0A9D9NKS2_9BACT</name>
<feature type="transmembrane region" description="Helical" evidence="6">
    <location>
        <begin position="339"/>
        <end position="364"/>
    </location>
</feature>
<feature type="transmembrane region" description="Helical" evidence="6">
    <location>
        <begin position="301"/>
        <end position="319"/>
    </location>
</feature>
<accession>A0A9D9NKS2</accession>
<feature type="transmembrane region" description="Helical" evidence="6">
    <location>
        <begin position="51"/>
        <end position="73"/>
    </location>
</feature>
<evidence type="ECO:0000256" key="3">
    <source>
        <dbReference type="ARBA" id="ARBA00022692"/>
    </source>
</evidence>
<dbReference type="AlphaFoldDB" id="A0A9D9NKS2"/>
<feature type="transmembrane region" description="Helical" evidence="6">
    <location>
        <begin position="263"/>
        <end position="289"/>
    </location>
</feature>
<evidence type="ECO:0000259" key="7">
    <source>
        <dbReference type="PROSITE" id="PS50850"/>
    </source>
</evidence>
<comment type="caution">
    <text evidence="8">The sequence shown here is derived from an EMBL/GenBank/DDBJ whole genome shotgun (WGS) entry which is preliminary data.</text>
</comment>
<dbReference type="PANTHER" id="PTHR43702">
    <property type="entry name" value="L-FUCOSE-PROTON SYMPORTER"/>
    <property type="match status" value="1"/>
</dbReference>
<reference evidence="8" key="2">
    <citation type="journal article" date="2021" name="PeerJ">
        <title>Extensive microbial diversity within the chicken gut microbiome revealed by metagenomics and culture.</title>
        <authorList>
            <person name="Gilroy R."/>
            <person name="Ravi A."/>
            <person name="Getino M."/>
            <person name="Pursley I."/>
            <person name="Horton D.L."/>
            <person name="Alikhan N.F."/>
            <person name="Baker D."/>
            <person name="Gharbi K."/>
            <person name="Hall N."/>
            <person name="Watson M."/>
            <person name="Adriaenssens E.M."/>
            <person name="Foster-Nyarko E."/>
            <person name="Jarju S."/>
            <person name="Secka A."/>
            <person name="Antonio M."/>
            <person name="Oren A."/>
            <person name="Chaudhuri R.R."/>
            <person name="La Ragione R."/>
            <person name="Hildebrand F."/>
            <person name="Pallen M.J."/>
        </authorList>
    </citation>
    <scope>NUCLEOTIDE SEQUENCE</scope>
    <source>
        <strain evidence="8">6919</strain>
    </source>
</reference>
<dbReference type="GO" id="GO:0022857">
    <property type="term" value="F:transmembrane transporter activity"/>
    <property type="evidence" value="ECO:0007669"/>
    <property type="project" value="InterPro"/>
</dbReference>
<evidence type="ECO:0000256" key="6">
    <source>
        <dbReference type="SAM" id="Phobius"/>
    </source>
</evidence>
<feature type="domain" description="Major facilitator superfamily (MFS) profile" evidence="7">
    <location>
        <begin position="17"/>
        <end position="436"/>
    </location>
</feature>
<evidence type="ECO:0000313" key="9">
    <source>
        <dbReference type="Proteomes" id="UP000823598"/>
    </source>
</evidence>
<protein>
    <submittedName>
        <fullName evidence="8">MFS transporter</fullName>
    </submittedName>
</protein>